<dbReference type="EMBL" id="MQVS01000012">
    <property type="protein sequence ID" value="OKL50946.1"/>
    <property type="molecule type" value="Genomic_DNA"/>
</dbReference>
<gene>
    <name evidence="8" type="ORF">BSZ40_09945</name>
</gene>
<accession>A0A1Q5PTU4</accession>
<organism evidence="8 9">
    <name type="scientific">Buchananella hordeovulneris</name>
    <dbReference type="NCBI Taxonomy" id="52770"/>
    <lineage>
        <taxon>Bacteria</taxon>
        <taxon>Bacillati</taxon>
        <taxon>Actinomycetota</taxon>
        <taxon>Actinomycetes</taxon>
        <taxon>Actinomycetales</taxon>
        <taxon>Actinomycetaceae</taxon>
        <taxon>Buchananella</taxon>
    </lineage>
</organism>
<sequence length="259" mass="28333">MNTVAAPRPTSSLGRFWRYYFRSLQQVMRDWAFLVFIIGLPTTIYLFFAAIYGNQQIQPGLGVDAMMMITMGTYGGMGAAISAGAIIQTERSSGWFRQLMLTPLTGTQYLLAKLLVAVTTVVPAVAIVFLAGRLRGVHLELSQWLASFVLLVLVLIPFVLLGLDIALALRPQAAQGASTFAMLLLAMVGGLWFPLSMMPPAMRTIGELTPSYWASEIGKLPIINHGFPWRGAIVIAVWTAVLLVLGVVGYRRASKNARR</sequence>
<evidence type="ECO:0000256" key="5">
    <source>
        <dbReference type="ARBA" id="ARBA00023251"/>
    </source>
</evidence>
<dbReference type="InterPro" id="IPR000412">
    <property type="entry name" value="ABC_2_transport"/>
</dbReference>
<evidence type="ECO:0000256" key="2">
    <source>
        <dbReference type="ARBA" id="ARBA00022692"/>
    </source>
</evidence>
<dbReference type="PANTHER" id="PTHR43229:SF2">
    <property type="entry name" value="NODULATION PROTEIN J"/>
    <property type="match status" value="1"/>
</dbReference>
<dbReference type="OrthoDB" id="63188at2"/>
<comment type="caution">
    <text evidence="8">The sequence shown here is derived from an EMBL/GenBank/DDBJ whole genome shotgun (WGS) entry which is preliminary data.</text>
</comment>
<dbReference type="InterPro" id="IPR051784">
    <property type="entry name" value="Nod_factor_ABC_transporter"/>
</dbReference>
<dbReference type="GO" id="GO:0043190">
    <property type="term" value="C:ATP-binding cassette (ABC) transporter complex"/>
    <property type="evidence" value="ECO:0007669"/>
    <property type="project" value="InterPro"/>
</dbReference>
<evidence type="ECO:0000256" key="6">
    <source>
        <dbReference type="SAM" id="Phobius"/>
    </source>
</evidence>
<dbReference type="RefSeq" id="WP_073825922.1">
    <property type="nucleotide sequence ID" value="NZ_MQVS01000012.1"/>
</dbReference>
<dbReference type="STRING" id="52770.BSZ40_09945"/>
<feature type="transmembrane region" description="Helical" evidence="6">
    <location>
        <begin position="176"/>
        <end position="195"/>
    </location>
</feature>
<dbReference type="InterPro" id="IPR013525">
    <property type="entry name" value="ABC2_TM"/>
</dbReference>
<dbReference type="Proteomes" id="UP000185612">
    <property type="component" value="Unassembled WGS sequence"/>
</dbReference>
<dbReference type="AlphaFoldDB" id="A0A1Q5PTU4"/>
<comment type="subcellular location">
    <subcellularLocation>
        <location evidence="1">Membrane</location>
        <topology evidence="1">Multi-pass membrane protein</topology>
    </subcellularLocation>
</comment>
<dbReference type="GO" id="GO:0140359">
    <property type="term" value="F:ABC-type transporter activity"/>
    <property type="evidence" value="ECO:0007669"/>
    <property type="project" value="InterPro"/>
</dbReference>
<evidence type="ECO:0000256" key="4">
    <source>
        <dbReference type="ARBA" id="ARBA00023136"/>
    </source>
</evidence>
<dbReference type="PANTHER" id="PTHR43229">
    <property type="entry name" value="NODULATION PROTEIN J"/>
    <property type="match status" value="1"/>
</dbReference>
<keyword evidence="5" id="KW-0046">Antibiotic resistance</keyword>
<evidence type="ECO:0000313" key="8">
    <source>
        <dbReference type="EMBL" id="OKL50946.1"/>
    </source>
</evidence>
<keyword evidence="4 6" id="KW-0472">Membrane</keyword>
<reference evidence="9" key="1">
    <citation type="submission" date="2016-12" db="EMBL/GenBank/DDBJ databases">
        <authorList>
            <person name="Meng X."/>
        </authorList>
    </citation>
    <scope>NUCLEOTIDE SEQUENCE [LARGE SCALE GENOMIC DNA]</scope>
    <source>
        <strain evidence="9">DSM 20732</strain>
    </source>
</reference>
<dbReference type="Pfam" id="PF01061">
    <property type="entry name" value="ABC2_membrane"/>
    <property type="match status" value="1"/>
</dbReference>
<feature type="transmembrane region" description="Helical" evidence="6">
    <location>
        <begin position="110"/>
        <end position="132"/>
    </location>
</feature>
<evidence type="ECO:0000256" key="3">
    <source>
        <dbReference type="ARBA" id="ARBA00022989"/>
    </source>
</evidence>
<keyword evidence="2 6" id="KW-0812">Transmembrane</keyword>
<feature type="transmembrane region" description="Helical" evidence="6">
    <location>
        <begin position="144"/>
        <end position="169"/>
    </location>
</feature>
<evidence type="ECO:0000259" key="7">
    <source>
        <dbReference type="Pfam" id="PF01061"/>
    </source>
</evidence>
<feature type="domain" description="ABC-2 type transporter transmembrane" evidence="7">
    <location>
        <begin position="17"/>
        <end position="216"/>
    </location>
</feature>
<keyword evidence="9" id="KW-1185">Reference proteome</keyword>
<evidence type="ECO:0000256" key="1">
    <source>
        <dbReference type="ARBA" id="ARBA00004141"/>
    </source>
</evidence>
<name>A0A1Q5PTU4_9ACTO</name>
<feature type="transmembrane region" description="Helical" evidence="6">
    <location>
        <begin position="229"/>
        <end position="250"/>
    </location>
</feature>
<feature type="transmembrane region" description="Helical" evidence="6">
    <location>
        <begin position="31"/>
        <end position="53"/>
    </location>
</feature>
<proteinExistence type="predicted"/>
<dbReference type="PIRSF" id="PIRSF006648">
    <property type="entry name" value="DrrB"/>
    <property type="match status" value="1"/>
</dbReference>
<evidence type="ECO:0000313" key="9">
    <source>
        <dbReference type="Proteomes" id="UP000185612"/>
    </source>
</evidence>
<dbReference type="GO" id="GO:0046677">
    <property type="term" value="P:response to antibiotic"/>
    <property type="evidence" value="ECO:0007669"/>
    <property type="project" value="UniProtKB-KW"/>
</dbReference>
<feature type="transmembrane region" description="Helical" evidence="6">
    <location>
        <begin position="65"/>
        <end position="89"/>
    </location>
</feature>
<keyword evidence="3 6" id="KW-1133">Transmembrane helix</keyword>
<protein>
    <recommendedName>
        <fullName evidence="7">ABC-2 type transporter transmembrane domain-containing protein</fullName>
    </recommendedName>
</protein>